<organism evidence="2 3">
    <name type="scientific">Stephania yunnanensis</name>
    <dbReference type="NCBI Taxonomy" id="152371"/>
    <lineage>
        <taxon>Eukaryota</taxon>
        <taxon>Viridiplantae</taxon>
        <taxon>Streptophyta</taxon>
        <taxon>Embryophyta</taxon>
        <taxon>Tracheophyta</taxon>
        <taxon>Spermatophyta</taxon>
        <taxon>Magnoliopsida</taxon>
        <taxon>Ranunculales</taxon>
        <taxon>Menispermaceae</taxon>
        <taxon>Menispermoideae</taxon>
        <taxon>Cissampelideae</taxon>
        <taxon>Stephania</taxon>
    </lineage>
</organism>
<accession>A0AAP0FDB0</accession>
<feature type="region of interest" description="Disordered" evidence="1">
    <location>
        <begin position="1"/>
        <end position="58"/>
    </location>
</feature>
<keyword evidence="3" id="KW-1185">Reference proteome</keyword>
<name>A0AAP0FDB0_9MAGN</name>
<evidence type="ECO:0000313" key="2">
    <source>
        <dbReference type="EMBL" id="KAK9107782.1"/>
    </source>
</evidence>
<evidence type="ECO:0000256" key="1">
    <source>
        <dbReference type="SAM" id="MobiDB-lite"/>
    </source>
</evidence>
<evidence type="ECO:0000313" key="3">
    <source>
        <dbReference type="Proteomes" id="UP001420932"/>
    </source>
</evidence>
<gene>
    <name evidence="2" type="ORF">Syun_023793</name>
</gene>
<dbReference type="EMBL" id="JBBNAF010000010">
    <property type="protein sequence ID" value="KAK9107782.1"/>
    <property type="molecule type" value="Genomic_DNA"/>
</dbReference>
<dbReference type="AlphaFoldDB" id="A0AAP0FDB0"/>
<reference evidence="2 3" key="1">
    <citation type="submission" date="2024-01" db="EMBL/GenBank/DDBJ databases">
        <title>Genome assemblies of Stephania.</title>
        <authorList>
            <person name="Yang L."/>
        </authorList>
    </citation>
    <scope>NUCLEOTIDE SEQUENCE [LARGE SCALE GENOMIC DNA]</scope>
    <source>
        <strain evidence="2">YNDBR</strain>
        <tissue evidence="2">Leaf</tissue>
    </source>
</reference>
<comment type="caution">
    <text evidence="2">The sequence shown here is derived from an EMBL/GenBank/DDBJ whole genome shotgun (WGS) entry which is preliminary data.</text>
</comment>
<proteinExistence type="predicted"/>
<dbReference type="Proteomes" id="UP001420932">
    <property type="component" value="Unassembled WGS sequence"/>
</dbReference>
<sequence length="122" mass="14033">MDFRLDESQNKWVGKVNVSSTMGKHDEEDDEEGGYDEDEEDEDANDEGCDNEEEGIKERLQAMEELPNLMLEVLARLKNMDEMVGQGRRVISGGLHLILSDIMNICNRVNEVLWKMDADKRE</sequence>
<protein>
    <submittedName>
        <fullName evidence="2">Uncharacterized protein</fullName>
    </submittedName>
</protein>
<feature type="compositionally biased region" description="Acidic residues" evidence="1">
    <location>
        <begin position="27"/>
        <end position="53"/>
    </location>
</feature>